<dbReference type="Proteomes" id="UP000051643">
    <property type="component" value="Unassembled WGS sequence"/>
</dbReference>
<name>A0A0Q9ZKF6_9FLAO</name>
<dbReference type="EMBL" id="LKTP01000001">
    <property type="protein sequence ID" value="KRG30578.1"/>
    <property type="molecule type" value="Genomic_DNA"/>
</dbReference>
<dbReference type="OrthoDB" id="1404787at2"/>
<evidence type="ECO:0000313" key="2">
    <source>
        <dbReference type="Proteomes" id="UP000051643"/>
    </source>
</evidence>
<organism evidence="1 2">
    <name type="scientific">Salegentibacter mishustinae</name>
    <dbReference type="NCBI Taxonomy" id="270918"/>
    <lineage>
        <taxon>Bacteria</taxon>
        <taxon>Pseudomonadati</taxon>
        <taxon>Bacteroidota</taxon>
        <taxon>Flavobacteriia</taxon>
        <taxon>Flavobacteriales</taxon>
        <taxon>Flavobacteriaceae</taxon>
        <taxon>Salegentibacter</taxon>
    </lineage>
</organism>
<dbReference type="STRING" id="270918.APR42_01550"/>
<proteinExistence type="predicted"/>
<evidence type="ECO:0008006" key="3">
    <source>
        <dbReference type="Google" id="ProtNLM"/>
    </source>
</evidence>
<comment type="caution">
    <text evidence="1">The sequence shown here is derived from an EMBL/GenBank/DDBJ whole genome shotgun (WGS) entry which is preliminary data.</text>
</comment>
<reference evidence="1" key="1">
    <citation type="submission" date="2015-10" db="EMBL/GenBank/DDBJ databases">
        <title>Draft genome sequence of Salegentibacter mishustinae KCTC 12263.</title>
        <authorList>
            <person name="Lin W."/>
            <person name="Zheng Q."/>
        </authorList>
    </citation>
    <scope>NUCLEOTIDE SEQUENCE [LARGE SCALE GENOMIC DNA]</scope>
    <source>
        <strain evidence="1">KCTC 12263</strain>
    </source>
</reference>
<dbReference type="RefSeq" id="WP_057480400.1">
    <property type="nucleotide sequence ID" value="NZ_BMWR01000002.1"/>
</dbReference>
<sequence length="365" mass="43013">MEKETIKLTRKIQLLVDLPTSKERKEAENKLYQWQNRCYRAANLIVSHLYVQEMIKDFFYLSEGIKYKLEDEKKDEDGILNRSRMNTTYRVVSDRFKGEIPTNILNSLNKILFNKFNNQKQNYWKGKCSLLNFKRDMAFPFDALGIQRLSFNEEKKAFCFRLFSVPLKTYLGGDYTDKRRLLERVIAGEIKLCASKVQLKNRKIYLLAVFEIEKEKHNLRPEVIAEASLSLEYPIVVKSGKAKFTIGTKEEFLYRRLAIQAARKRAQVSATYAKSGKGRKRKTKAVERFREKERNYVSNRLHVYTRKLIDFCIKHQAGTLILLNQEDKIGIAKEEGFVLRNWSYYELMTKIKYKAEKSGIELITD</sequence>
<accession>A0A0Q9ZKF6</accession>
<evidence type="ECO:0000313" key="1">
    <source>
        <dbReference type="EMBL" id="KRG30578.1"/>
    </source>
</evidence>
<keyword evidence="2" id="KW-1185">Reference proteome</keyword>
<protein>
    <recommendedName>
        <fullName evidence="3">Transposase</fullName>
    </recommendedName>
</protein>
<gene>
    <name evidence="1" type="ORF">APR42_01550</name>
</gene>
<dbReference type="AlphaFoldDB" id="A0A0Q9ZKF6"/>